<evidence type="ECO:0000313" key="2">
    <source>
        <dbReference type="EMBL" id="MDM8271811.1"/>
    </source>
</evidence>
<dbReference type="InterPro" id="IPR056141">
    <property type="entry name" value="DUF7724"/>
</dbReference>
<organism evidence="2 3">
    <name type="scientific">Thermophilibacter provencensis</name>
    <dbReference type="NCBI Taxonomy" id="1852386"/>
    <lineage>
        <taxon>Bacteria</taxon>
        <taxon>Bacillati</taxon>
        <taxon>Actinomycetota</taxon>
        <taxon>Coriobacteriia</taxon>
        <taxon>Coriobacteriales</taxon>
        <taxon>Atopobiaceae</taxon>
        <taxon>Thermophilibacter</taxon>
    </lineage>
</organism>
<dbReference type="EMBL" id="JAUDEA010000018">
    <property type="protein sequence ID" value="MDM8271811.1"/>
    <property type="molecule type" value="Genomic_DNA"/>
</dbReference>
<accession>A0ABT7V5Q9</accession>
<reference evidence="2 3" key="2">
    <citation type="submission" date="2023-06" db="EMBL/GenBank/DDBJ databases">
        <title>Identification and characterization of horizontal gene transfer across gut microbiota members of farm animals based on homology search.</title>
        <authorList>
            <person name="Schwarzerova J."/>
            <person name="Nykrynova M."/>
            <person name="Jureckova K."/>
            <person name="Cejkova D."/>
            <person name="Rychlik I."/>
        </authorList>
    </citation>
    <scope>NUCLEOTIDE SEQUENCE [LARGE SCALE GENOMIC DNA]</scope>
    <source>
        <strain evidence="2 3">153_Feed</strain>
    </source>
</reference>
<dbReference type="RefSeq" id="WP_289511888.1">
    <property type="nucleotide sequence ID" value="NZ_JAUDEA010000018.1"/>
</dbReference>
<sequence length="92" mass="10256">MGNASSSCAVLSCDGPYTSFSFGGHDIRFRTPKNLVRYVDVREWDKGYLVVNAEYDGCPEPVEEYIDLVPILKNLYFDVDEFLAPIEGVAVA</sequence>
<keyword evidence="3" id="KW-1185">Reference proteome</keyword>
<protein>
    <recommendedName>
        <fullName evidence="1">DUF7724 domain-containing protein</fullName>
    </recommendedName>
</protein>
<feature type="domain" description="DUF7724" evidence="1">
    <location>
        <begin position="8"/>
        <end position="91"/>
    </location>
</feature>
<comment type="caution">
    <text evidence="2">The sequence shown here is derived from an EMBL/GenBank/DDBJ whole genome shotgun (WGS) entry which is preliminary data.</text>
</comment>
<name>A0ABT7V5Q9_9ACTN</name>
<evidence type="ECO:0000259" key="1">
    <source>
        <dbReference type="Pfam" id="PF24849"/>
    </source>
</evidence>
<gene>
    <name evidence="2" type="ORF">QUW25_09050</name>
</gene>
<reference evidence="3" key="1">
    <citation type="submission" date="2023-06" db="EMBL/GenBank/DDBJ databases">
        <title>Identification and characterization of horizontal gene transfer across gut microbiota members of farm animals based on homology search.</title>
        <authorList>
            <person name="Zeman M."/>
            <person name="Kubasova T."/>
            <person name="Jahodarova E."/>
            <person name="Nykrynova M."/>
            <person name="Rychlik I."/>
        </authorList>
    </citation>
    <scope>NUCLEOTIDE SEQUENCE [LARGE SCALE GENOMIC DNA]</scope>
    <source>
        <strain evidence="3">153_Feed</strain>
    </source>
</reference>
<dbReference type="Pfam" id="PF24849">
    <property type="entry name" value="DUF7724"/>
    <property type="match status" value="1"/>
</dbReference>
<dbReference type="Proteomes" id="UP001529256">
    <property type="component" value="Unassembled WGS sequence"/>
</dbReference>
<proteinExistence type="predicted"/>
<reference evidence="2 3" key="3">
    <citation type="submission" date="2023-06" db="EMBL/GenBank/DDBJ databases">
        <authorList>
            <person name="Zeman M."/>
            <person name="Kubasova T."/>
            <person name="Jahodarova E."/>
            <person name="Nykrynova M."/>
            <person name="Rychlik I."/>
        </authorList>
    </citation>
    <scope>NUCLEOTIDE SEQUENCE [LARGE SCALE GENOMIC DNA]</scope>
    <source>
        <strain evidence="2 3">153_Feed</strain>
    </source>
</reference>
<evidence type="ECO:0000313" key="3">
    <source>
        <dbReference type="Proteomes" id="UP001529256"/>
    </source>
</evidence>